<sequence length="327" mass="36375">MKPFRKMPSLQSVTKILILLIIGHGTVNASSRRATTAWAAKNELNLRQIVQKEYHGSVDNLSSLQVTQMLSPPGEKKRGELSSTNRSYTNNEPLRQQLFTLPIIPLLYERILPPLWSAGLRIGGPDAEYESAADFLYKNNNENEINAESTKSGLGIGLDLSCGTGFVAIRMAQSNMFQHVIGLDYSPQMLQEGIATIQRQRLDLEGNKNGRAKNSRRLSWIRGDAGSLPFEDESFDVIHWGAAMHCVPDVEAAMEEVYRVLKPGGKLYATTFLRPFPDVVFRFFDLVELETLAKNAGFAGSSSNSDDQRQQLEVEGRGVYGIIRAVK</sequence>
<dbReference type="InterPro" id="IPR029063">
    <property type="entry name" value="SAM-dependent_MTases_sf"/>
</dbReference>
<dbReference type="SUPFAM" id="SSF53335">
    <property type="entry name" value="S-adenosyl-L-methionine-dependent methyltransferases"/>
    <property type="match status" value="1"/>
</dbReference>
<dbReference type="PANTHER" id="PTHR43591:SF99">
    <property type="entry name" value="OS06G0646000 PROTEIN"/>
    <property type="match status" value="1"/>
</dbReference>
<dbReference type="AlphaFoldDB" id="A0A6S8ZAZ9"/>
<reference evidence="4" key="1">
    <citation type="submission" date="2021-01" db="EMBL/GenBank/DDBJ databases">
        <authorList>
            <person name="Corre E."/>
            <person name="Pelletier E."/>
            <person name="Niang G."/>
            <person name="Scheremetjew M."/>
            <person name="Finn R."/>
            <person name="Kale V."/>
            <person name="Holt S."/>
            <person name="Cochrane G."/>
            <person name="Meng A."/>
            <person name="Brown T."/>
            <person name="Cohen L."/>
        </authorList>
    </citation>
    <scope>NUCLEOTIDE SEQUENCE</scope>
    <source>
        <strain evidence="4">GSO104</strain>
    </source>
</reference>
<evidence type="ECO:0000256" key="1">
    <source>
        <dbReference type="SAM" id="MobiDB-lite"/>
    </source>
</evidence>
<protein>
    <recommendedName>
        <fullName evidence="3">Methyltransferase type 11 domain-containing protein</fullName>
    </recommendedName>
</protein>
<feature type="chain" id="PRO_5030159503" description="Methyltransferase type 11 domain-containing protein" evidence="2">
    <location>
        <begin position="30"/>
        <end position="327"/>
    </location>
</feature>
<accession>A0A6S8ZAZ9</accession>
<organism evidence="4">
    <name type="scientific">Ditylum brightwellii</name>
    <dbReference type="NCBI Taxonomy" id="49249"/>
    <lineage>
        <taxon>Eukaryota</taxon>
        <taxon>Sar</taxon>
        <taxon>Stramenopiles</taxon>
        <taxon>Ochrophyta</taxon>
        <taxon>Bacillariophyta</taxon>
        <taxon>Mediophyceae</taxon>
        <taxon>Lithodesmiophycidae</taxon>
        <taxon>Lithodesmiales</taxon>
        <taxon>Lithodesmiaceae</taxon>
        <taxon>Ditylum</taxon>
    </lineage>
</organism>
<evidence type="ECO:0000313" key="4">
    <source>
        <dbReference type="EMBL" id="CAE4591301.1"/>
    </source>
</evidence>
<keyword evidence="2" id="KW-0732">Signal</keyword>
<evidence type="ECO:0000259" key="3">
    <source>
        <dbReference type="Pfam" id="PF08241"/>
    </source>
</evidence>
<dbReference type="PANTHER" id="PTHR43591">
    <property type="entry name" value="METHYLTRANSFERASE"/>
    <property type="match status" value="1"/>
</dbReference>
<dbReference type="EMBL" id="HBNS01008150">
    <property type="protein sequence ID" value="CAE4591301.1"/>
    <property type="molecule type" value="Transcribed_RNA"/>
</dbReference>
<feature type="signal peptide" evidence="2">
    <location>
        <begin position="1"/>
        <end position="29"/>
    </location>
</feature>
<name>A0A6S8ZAZ9_9STRA</name>
<dbReference type="InterPro" id="IPR013216">
    <property type="entry name" value="Methyltransf_11"/>
</dbReference>
<dbReference type="Gene3D" id="3.40.50.150">
    <property type="entry name" value="Vaccinia Virus protein VP39"/>
    <property type="match status" value="1"/>
</dbReference>
<gene>
    <name evidence="4" type="ORF">DBRI00130_LOCUS6606</name>
</gene>
<evidence type="ECO:0000256" key="2">
    <source>
        <dbReference type="SAM" id="SignalP"/>
    </source>
</evidence>
<dbReference type="CDD" id="cd02440">
    <property type="entry name" value="AdoMet_MTases"/>
    <property type="match status" value="1"/>
</dbReference>
<dbReference type="Pfam" id="PF08241">
    <property type="entry name" value="Methyltransf_11"/>
    <property type="match status" value="1"/>
</dbReference>
<feature type="region of interest" description="Disordered" evidence="1">
    <location>
        <begin position="70"/>
        <end position="89"/>
    </location>
</feature>
<feature type="domain" description="Methyltransferase type 11" evidence="3">
    <location>
        <begin position="158"/>
        <end position="268"/>
    </location>
</feature>
<dbReference type="GO" id="GO:0008757">
    <property type="term" value="F:S-adenosylmethionine-dependent methyltransferase activity"/>
    <property type="evidence" value="ECO:0007669"/>
    <property type="project" value="InterPro"/>
</dbReference>
<proteinExistence type="predicted"/>